<sequence>MKCILSSGKNPFSHLARLNITFLETAQIPTLAFFQAILQRDDKIFKYSFLCDSDFPSVQRSVTDMVDTLALSIETVLQQEYQRPKVFIREISGRHHRIVLWGKSTQ</sequence>
<dbReference type="Proteomes" id="UP001444071">
    <property type="component" value="Unassembled WGS sequence"/>
</dbReference>
<evidence type="ECO:0000313" key="1">
    <source>
        <dbReference type="EMBL" id="MEQ2264682.1"/>
    </source>
</evidence>
<keyword evidence="2" id="KW-1185">Reference proteome</keyword>
<name>A0ABV0W866_9TELE</name>
<proteinExistence type="predicted"/>
<gene>
    <name evidence="1" type="ORF">XENORESO_018872</name>
</gene>
<comment type="caution">
    <text evidence="1">The sequence shown here is derived from an EMBL/GenBank/DDBJ whole genome shotgun (WGS) entry which is preliminary data.</text>
</comment>
<accession>A0ABV0W866</accession>
<organism evidence="1 2">
    <name type="scientific">Xenotaenia resolanae</name>
    <dbReference type="NCBI Taxonomy" id="208358"/>
    <lineage>
        <taxon>Eukaryota</taxon>
        <taxon>Metazoa</taxon>
        <taxon>Chordata</taxon>
        <taxon>Craniata</taxon>
        <taxon>Vertebrata</taxon>
        <taxon>Euteleostomi</taxon>
        <taxon>Actinopterygii</taxon>
        <taxon>Neopterygii</taxon>
        <taxon>Teleostei</taxon>
        <taxon>Neoteleostei</taxon>
        <taxon>Acanthomorphata</taxon>
        <taxon>Ovalentaria</taxon>
        <taxon>Atherinomorphae</taxon>
        <taxon>Cyprinodontiformes</taxon>
        <taxon>Goodeidae</taxon>
        <taxon>Xenotaenia</taxon>
    </lineage>
</organism>
<protein>
    <submittedName>
        <fullName evidence="1">Uncharacterized protein</fullName>
    </submittedName>
</protein>
<evidence type="ECO:0000313" key="2">
    <source>
        <dbReference type="Proteomes" id="UP001444071"/>
    </source>
</evidence>
<reference evidence="1 2" key="1">
    <citation type="submission" date="2021-06" db="EMBL/GenBank/DDBJ databases">
        <authorList>
            <person name="Palmer J.M."/>
        </authorList>
    </citation>
    <scope>NUCLEOTIDE SEQUENCE [LARGE SCALE GENOMIC DNA]</scope>
    <source>
        <strain evidence="1 2">XR_2019</strain>
        <tissue evidence="1">Muscle</tissue>
    </source>
</reference>
<dbReference type="EMBL" id="JAHRIM010030556">
    <property type="protein sequence ID" value="MEQ2264682.1"/>
    <property type="molecule type" value="Genomic_DNA"/>
</dbReference>